<feature type="non-terminal residue" evidence="1">
    <location>
        <position position="1"/>
    </location>
</feature>
<organism evidence="1 2">
    <name type="scientific">Ancylostoma duodenale</name>
    <dbReference type="NCBI Taxonomy" id="51022"/>
    <lineage>
        <taxon>Eukaryota</taxon>
        <taxon>Metazoa</taxon>
        <taxon>Ecdysozoa</taxon>
        <taxon>Nematoda</taxon>
        <taxon>Chromadorea</taxon>
        <taxon>Rhabditida</taxon>
        <taxon>Rhabditina</taxon>
        <taxon>Rhabditomorpha</taxon>
        <taxon>Strongyloidea</taxon>
        <taxon>Ancylostomatidae</taxon>
        <taxon>Ancylostomatinae</taxon>
        <taxon>Ancylostoma</taxon>
    </lineage>
</organism>
<proteinExistence type="predicted"/>
<dbReference type="OrthoDB" id="5856083at2759"/>
<sequence length="180" mass="19686">HIANSTTPSAVKSAIYQELVALYPDESFTVLCVDGAVSYQADSHRKKREIGHVRGGVEKRPGVESDHGHCNSVEISELMRKHIANSTTPSAVKSAIYQELVALYPDESFTVLCVDGAKYVGKPVLLEETAQRETHQGCGGGQQHCCCCWQQHPPPPPPPLGKRKLLTIGRRRSTITSSRI</sequence>
<name>A0A0C2FR59_9BILA</name>
<keyword evidence="2" id="KW-1185">Reference proteome</keyword>
<evidence type="ECO:0000313" key="1">
    <source>
        <dbReference type="EMBL" id="KIH51060.1"/>
    </source>
</evidence>
<dbReference type="EMBL" id="KN747777">
    <property type="protein sequence ID" value="KIH51060.1"/>
    <property type="molecule type" value="Genomic_DNA"/>
</dbReference>
<dbReference type="Proteomes" id="UP000054047">
    <property type="component" value="Unassembled WGS sequence"/>
</dbReference>
<protein>
    <submittedName>
        <fullName evidence="1">Uncharacterized protein</fullName>
    </submittedName>
</protein>
<dbReference type="AlphaFoldDB" id="A0A0C2FR59"/>
<accession>A0A0C2FR59</accession>
<reference evidence="1 2" key="1">
    <citation type="submission" date="2013-12" db="EMBL/GenBank/DDBJ databases">
        <title>Draft genome of the parsitic nematode Ancylostoma duodenale.</title>
        <authorList>
            <person name="Mitreva M."/>
        </authorList>
    </citation>
    <scope>NUCLEOTIDE SEQUENCE [LARGE SCALE GENOMIC DNA]</scope>
    <source>
        <strain evidence="1 2">Zhejiang</strain>
    </source>
</reference>
<gene>
    <name evidence="1" type="ORF">ANCDUO_18857</name>
</gene>
<evidence type="ECO:0000313" key="2">
    <source>
        <dbReference type="Proteomes" id="UP000054047"/>
    </source>
</evidence>